<dbReference type="Proteomes" id="UP000887116">
    <property type="component" value="Unassembled WGS sequence"/>
</dbReference>
<evidence type="ECO:0000256" key="1">
    <source>
        <dbReference type="SAM" id="Phobius"/>
    </source>
</evidence>
<feature type="transmembrane region" description="Helical" evidence="1">
    <location>
        <begin position="21"/>
        <end position="45"/>
    </location>
</feature>
<keyword evidence="1" id="KW-0472">Membrane</keyword>
<keyword evidence="1" id="KW-0812">Transmembrane</keyword>
<dbReference type="AlphaFoldDB" id="A0A8X6M1P1"/>
<keyword evidence="1" id="KW-1133">Transmembrane helix</keyword>
<accession>A0A8X6M1P1</accession>
<keyword evidence="3" id="KW-1185">Reference proteome</keyword>
<proteinExistence type="predicted"/>
<gene>
    <name evidence="2" type="ORF">TNCT_208261</name>
</gene>
<feature type="transmembrane region" description="Helical" evidence="1">
    <location>
        <begin position="65"/>
        <end position="87"/>
    </location>
</feature>
<dbReference type="EMBL" id="BMAO01028992">
    <property type="protein sequence ID" value="GFR28702.1"/>
    <property type="molecule type" value="Genomic_DNA"/>
</dbReference>
<comment type="caution">
    <text evidence="2">The sequence shown here is derived from an EMBL/GenBank/DDBJ whole genome shotgun (WGS) entry which is preliminary data.</text>
</comment>
<reference evidence="2" key="1">
    <citation type="submission" date="2020-07" db="EMBL/GenBank/DDBJ databases">
        <title>Multicomponent nature underlies the extraordinary mechanical properties of spider dragline silk.</title>
        <authorList>
            <person name="Kono N."/>
            <person name="Nakamura H."/>
            <person name="Mori M."/>
            <person name="Yoshida Y."/>
            <person name="Ohtoshi R."/>
            <person name="Malay A.D."/>
            <person name="Moran D.A.P."/>
            <person name="Tomita M."/>
            <person name="Numata K."/>
            <person name="Arakawa K."/>
        </authorList>
    </citation>
    <scope>NUCLEOTIDE SEQUENCE</scope>
</reference>
<name>A0A8X6M1P1_TRICU</name>
<evidence type="ECO:0000313" key="2">
    <source>
        <dbReference type="EMBL" id="GFR28702.1"/>
    </source>
</evidence>
<evidence type="ECO:0000313" key="3">
    <source>
        <dbReference type="Proteomes" id="UP000887116"/>
    </source>
</evidence>
<protein>
    <submittedName>
        <fullName evidence="2">Uncharacterized protein</fullName>
    </submittedName>
</protein>
<sequence length="109" mass="12097">MNPSADCNIFSNSGGFNSFKSLISVLFSMLMNVIFPAAQRVLVYFSLGFFVKRSPHLPLSFSLWTLYPIASCLQLILCHGIIALNVLSLMHLVMLHPDISAERHLSNGN</sequence>
<organism evidence="2 3">
    <name type="scientific">Trichonephila clavata</name>
    <name type="common">Joro spider</name>
    <name type="synonym">Nephila clavata</name>
    <dbReference type="NCBI Taxonomy" id="2740835"/>
    <lineage>
        <taxon>Eukaryota</taxon>
        <taxon>Metazoa</taxon>
        <taxon>Ecdysozoa</taxon>
        <taxon>Arthropoda</taxon>
        <taxon>Chelicerata</taxon>
        <taxon>Arachnida</taxon>
        <taxon>Araneae</taxon>
        <taxon>Araneomorphae</taxon>
        <taxon>Entelegynae</taxon>
        <taxon>Araneoidea</taxon>
        <taxon>Nephilidae</taxon>
        <taxon>Trichonephila</taxon>
    </lineage>
</organism>